<accession>A0ABT3GFF4</accession>
<gene>
    <name evidence="1" type="ORF">OKA05_06480</name>
</gene>
<dbReference type="Proteomes" id="UP001320876">
    <property type="component" value="Unassembled WGS sequence"/>
</dbReference>
<evidence type="ECO:0000313" key="2">
    <source>
        <dbReference type="Proteomes" id="UP001320876"/>
    </source>
</evidence>
<proteinExistence type="predicted"/>
<name>A0ABT3GFF4_9BACT</name>
<sequence length="173" mass="19879">MTIPVRDEEYPILAFAMHWMIEKGIASFSCLHRPQRCWLEERPAIGEGKGDLILWWHRSRVAFPDFDEMARIDLIQRSKENALFTRGEMARFKEVPTTIGFPAAEGAVAVESDWWFHASRVGIAPSSRQAVLHLVAVPCANHWLNFGYLLLIGWHEDGILRVNHEKPTTRFGK</sequence>
<protein>
    <submittedName>
        <fullName evidence="1">Uncharacterized protein</fullName>
    </submittedName>
</protein>
<organism evidence="1 2">
    <name type="scientific">Luteolibacter arcticus</name>
    <dbReference type="NCBI Taxonomy" id="1581411"/>
    <lineage>
        <taxon>Bacteria</taxon>
        <taxon>Pseudomonadati</taxon>
        <taxon>Verrucomicrobiota</taxon>
        <taxon>Verrucomicrobiia</taxon>
        <taxon>Verrucomicrobiales</taxon>
        <taxon>Verrucomicrobiaceae</taxon>
        <taxon>Luteolibacter</taxon>
    </lineage>
</organism>
<reference evidence="1 2" key="1">
    <citation type="submission" date="2022-10" db="EMBL/GenBank/DDBJ databases">
        <title>Luteolibacter arcticus strain CCTCC AB 2014275, whole genome shotgun sequencing project.</title>
        <authorList>
            <person name="Zhao G."/>
            <person name="Shen L."/>
        </authorList>
    </citation>
    <scope>NUCLEOTIDE SEQUENCE [LARGE SCALE GENOMIC DNA]</scope>
    <source>
        <strain evidence="1 2">CCTCC AB 2014275</strain>
    </source>
</reference>
<comment type="caution">
    <text evidence="1">The sequence shown here is derived from an EMBL/GenBank/DDBJ whole genome shotgun (WGS) entry which is preliminary data.</text>
</comment>
<dbReference type="RefSeq" id="WP_264486301.1">
    <property type="nucleotide sequence ID" value="NZ_JAPDDT010000002.1"/>
</dbReference>
<keyword evidence="2" id="KW-1185">Reference proteome</keyword>
<evidence type="ECO:0000313" key="1">
    <source>
        <dbReference type="EMBL" id="MCW1922191.1"/>
    </source>
</evidence>
<dbReference type="EMBL" id="JAPDDT010000002">
    <property type="protein sequence ID" value="MCW1922191.1"/>
    <property type="molecule type" value="Genomic_DNA"/>
</dbReference>